<keyword evidence="3" id="KW-0418">Kinase</keyword>
<dbReference type="InterPro" id="IPR043129">
    <property type="entry name" value="ATPase_NBD"/>
</dbReference>
<proteinExistence type="inferred from homology"/>
<comment type="similarity">
    <text evidence="1">Belongs to the FGGY kinase family.</text>
</comment>
<dbReference type="InterPro" id="IPR050406">
    <property type="entry name" value="FGGY_Carb_Kinase"/>
</dbReference>
<sequence>MTEYVAGIDVGSTSVKVLAARLDGTGVAVASRRTPWTDLDGGRAEFAAETLIDLVIALTHELDATLAARGPYRIVAAGTSGMAEAGVVLDPAGAAKAPVMAWFDPRGADEMAATGEEFRAAFPGTTGLPVGPMASFSKLRHLQARGIDLTDATFLNLPEFIAHRLGAPRVAESSLVSRTGLIDQDTGEPWAAALQQLGREDAGILGARVDAGRPIGTITADRVPAPFRGAVLTIAGHDHLVSAAAAGATRGHQLYDSIGTAEALVQLSAEPLTFAARERLAAAGITTGRYPLPGLHALLAGTKAGLLMRRMLQLVGVTDAAGRERLDAAVMALSTGGNLVDDALEVRGGENRDGVLRITARSDNLSPAELFIAALQHGNDLCEELLAVMHREVPAPTSTVLTGGWASMRSVVRARAEILPDIRLDTVEEGTAFGAAAFALWAHREGASFDDATAEFLSHTD</sequence>
<evidence type="ECO:0000256" key="1">
    <source>
        <dbReference type="ARBA" id="ARBA00009156"/>
    </source>
</evidence>
<dbReference type="SUPFAM" id="SSF53067">
    <property type="entry name" value="Actin-like ATPase domain"/>
    <property type="match status" value="2"/>
</dbReference>
<dbReference type="STRING" id="1348253.LK09_09535"/>
<comment type="caution">
    <text evidence="5">The sequence shown here is derived from an EMBL/GenBank/DDBJ whole genome shotgun (WGS) entry which is preliminary data.</text>
</comment>
<dbReference type="RefSeq" id="WP_039398689.1">
    <property type="nucleotide sequence ID" value="NZ_JTDK01000008.1"/>
</dbReference>
<evidence type="ECO:0000313" key="5">
    <source>
        <dbReference type="EMBL" id="KHK97744.1"/>
    </source>
</evidence>
<evidence type="ECO:0000259" key="4">
    <source>
        <dbReference type="Pfam" id="PF00370"/>
    </source>
</evidence>
<dbReference type="InterPro" id="IPR018484">
    <property type="entry name" value="FGGY_N"/>
</dbReference>
<dbReference type="AlphaFoldDB" id="A0A0B2A2M8"/>
<dbReference type="Pfam" id="PF00370">
    <property type="entry name" value="FGGY_N"/>
    <property type="match status" value="1"/>
</dbReference>
<gene>
    <name evidence="5" type="ORF">LK09_09535</name>
</gene>
<keyword evidence="2" id="KW-0808">Transferase</keyword>
<evidence type="ECO:0000256" key="3">
    <source>
        <dbReference type="ARBA" id="ARBA00022777"/>
    </source>
</evidence>
<dbReference type="Gene3D" id="3.30.420.40">
    <property type="match status" value="2"/>
</dbReference>
<dbReference type="PANTHER" id="PTHR43095">
    <property type="entry name" value="SUGAR KINASE"/>
    <property type="match status" value="1"/>
</dbReference>
<protein>
    <recommendedName>
        <fullName evidence="4">Carbohydrate kinase FGGY N-terminal domain-containing protein</fullName>
    </recommendedName>
</protein>
<dbReference type="Proteomes" id="UP000031030">
    <property type="component" value="Unassembled WGS sequence"/>
</dbReference>
<reference evidence="5 6" key="1">
    <citation type="submission" date="2014-11" db="EMBL/GenBank/DDBJ databases">
        <title>Genome sequence of Microbacterium mangrovi MUSC 115(T).</title>
        <authorList>
            <person name="Lee L.-H."/>
        </authorList>
    </citation>
    <scope>NUCLEOTIDE SEQUENCE [LARGE SCALE GENOMIC DNA]</scope>
    <source>
        <strain evidence="5 6">MUSC 115</strain>
    </source>
</reference>
<dbReference type="GO" id="GO:0005975">
    <property type="term" value="P:carbohydrate metabolic process"/>
    <property type="evidence" value="ECO:0007669"/>
    <property type="project" value="InterPro"/>
</dbReference>
<evidence type="ECO:0000256" key="2">
    <source>
        <dbReference type="ARBA" id="ARBA00022679"/>
    </source>
</evidence>
<organism evidence="5 6">
    <name type="scientific">Microbacterium mangrovi</name>
    <dbReference type="NCBI Taxonomy" id="1348253"/>
    <lineage>
        <taxon>Bacteria</taxon>
        <taxon>Bacillati</taxon>
        <taxon>Actinomycetota</taxon>
        <taxon>Actinomycetes</taxon>
        <taxon>Micrococcales</taxon>
        <taxon>Microbacteriaceae</taxon>
        <taxon>Microbacterium</taxon>
    </lineage>
</organism>
<feature type="domain" description="Carbohydrate kinase FGGY N-terminal" evidence="4">
    <location>
        <begin position="4"/>
        <end position="221"/>
    </location>
</feature>
<keyword evidence="6" id="KW-1185">Reference proteome</keyword>
<evidence type="ECO:0000313" key="6">
    <source>
        <dbReference type="Proteomes" id="UP000031030"/>
    </source>
</evidence>
<name>A0A0B2A2M8_9MICO</name>
<dbReference type="GO" id="GO:0016301">
    <property type="term" value="F:kinase activity"/>
    <property type="evidence" value="ECO:0007669"/>
    <property type="project" value="UniProtKB-KW"/>
</dbReference>
<dbReference type="EMBL" id="JTDK01000008">
    <property type="protein sequence ID" value="KHK97744.1"/>
    <property type="molecule type" value="Genomic_DNA"/>
</dbReference>
<accession>A0A0B2A2M8</accession>
<dbReference type="OrthoDB" id="9782710at2"/>